<comment type="caution">
    <text evidence="1">The sequence shown here is derived from an EMBL/GenBank/DDBJ whole genome shotgun (WGS) entry which is preliminary data.</text>
</comment>
<evidence type="ECO:0000313" key="2">
    <source>
        <dbReference type="Proteomes" id="UP000237105"/>
    </source>
</evidence>
<gene>
    <name evidence="1" type="ORF">PanWU01x14_232950</name>
</gene>
<keyword evidence="2" id="KW-1185">Reference proteome</keyword>
<dbReference type="OrthoDB" id="10460980at2759"/>
<protein>
    <submittedName>
        <fullName evidence="1">Uncharacterized protein</fullName>
    </submittedName>
</protein>
<accession>A0A2P5BJR1</accession>
<proteinExistence type="predicted"/>
<dbReference type="AlphaFoldDB" id="A0A2P5BJR1"/>
<evidence type="ECO:0000313" key="1">
    <source>
        <dbReference type="EMBL" id="PON49029.1"/>
    </source>
</evidence>
<dbReference type="Proteomes" id="UP000237105">
    <property type="component" value="Unassembled WGS sequence"/>
</dbReference>
<sequence length="100" mass="11304">LTFVAVISKILNKVRALDPCYHSLKTAEIFEQSLISLVSAKNTLDLILKLDVKKKKRKNCKYHKSYLPRLVISSLLTQNTVFRVKFWCAIGIVSMYGSGG</sequence>
<name>A0A2P5BJR1_PARAD</name>
<feature type="non-terminal residue" evidence="1">
    <location>
        <position position="1"/>
    </location>
</feature>
<dbReference type="EMBL" id="JXTB01000268">
    <property type="protein sequence ID" value="PON49029.1"/>
    <property type="molecule type" value="Genomic_DNA"/>
</dbReference>
<reference evidence="2" key="1">
    <citation type="submission" date="2016-06" db="EMBL/GenBank/DDBJ databases">
        <title>Parallel loss of symbiosis genes in relatives of nitrogen-fixing non-legume Parasponia.</title>
        <authorList>
            <person name="Van Velzen R."/>
            <person name="Holmer R."/>
            <person name="Bu F."/>
            <person name="Rutten L."/>
            <person name="Van Zeijl A."/>
            <person name="Liu W."/>
            <person name="Santuari L."/>
            <person name="Cao Q."/>
            <person name="Sharma T."/>
            <person name="Shen D."/>
            <person name="Roswanjaya Y."/>
            <person name="Wardhani T."/>
            <person name="Kalhor M.S."/>
            <person name="Jansen J."/>
            <person name="Van den Hoogen J."/>
            <person name="Gungor B."/>
            <person name="Hartog M."/>
            <person name="Hontelez J."/>
            <person name="Verver J."/>
            <person name="Yang W.-C."/>
            <person name="Schijlen E."/>
            <person name="Repin R."/>
            <person name="Schilthuizen M."/>
            <person name="Schranz E."/>
            <person name="Heidstra R."/>
            <person name="Miyata K."/>
            <person name="Fedorova E."/>
            <person name="Kohlen W."/>
            <person name="Bisseling T."/>
            <person name="Smit S."/>
            <person name="Geurts R."/>
        </authorList>
    </citation>
    <scope>NUCLEOTIDE SEQUENCE [LARGE SCALE GENOMIC DNA]</scope>
    <source>
        <strain evidence="2">cv. WU1-14</strain>
    </source>
</reference>
<organism evidence="1 2">
    <name type="scientific">Parasponia andersonii</name>
    <name type="common">Sponia andersonii</name>
    <dbReference type="NCBI Taxonomy" id="3476"/>
    <lineage>
        <taxon>Eukaryota</taxon>
        <taxon>Viridiplantae</taxon>
        <taxon>Streptophyta</taxon>
        <taxon>Embryophyta</taxon>
        <taxon>Tracheophyta</taxon>
        <taxon>Spermatophyta</taxon>
        <taxon>Magnoliopsida</taxon>
        <taxon>eudicotyledons</taxon>
        <taxon>Gunneridae</taxon>
        <taxon>Pentapetalae</taxon>
        <taxon>rosids</taxon>
        <taxon>fabids</taxon>
        <taxon>Rosales</taxon>
        <taxon>Cannabaceae</taxon>
        <taxon>Parasponia</taxon>
    </lineage>
</organism>